<sequence>MFNWLRRLRPAAETRALDLENGGILAAMVGRVSSAGITVTPDTALMVTAASCAIRLIAETVATLPILVHRRLDGGGKERATDHPVYRLLHDAPNDFQSSYDLKLKVMIDALTRDAGGLIFINRVGNEVRELIRIPPAKWSVSYDDLDVPTYSISDAIGSRKVGAGDVIHIRASLGKSPLTLATESIGLTSALQSYAGRLMKNGPKAGAVLSAKNDLTPAALKNLRDAVIAQTTGDAEGSLLVLPSPVDFNAASWTPEALELVDQRRFLIDEVARAFRTPSILLHEYGRATWANSVQMRQDFLTFSILPWLEAWIGAILRVLFSSEERDQFDVEFLVDDLLRADLASRADAYGKLITARVLNPNECRAMEGRAPYAGGDEFLNPNTTKDGGADNGAST</sequence>
<organism evidence="2 3">
    <name type="scientific">Pleomorphomonas carboxyditropha</name>
    <dbReference type="NCBI Taxonomy" id="2023338"/>
    <lineage>
        <taxon>Bacteria</taxon>
        <taxon>Pseudomonadati</taxon>
        <taxon>Pseudomonadota</taxon>
        <taxon>Alphaproteobacteria</taxon>
        <taxon>Hyphomicrobiales</taxon>
        <taxon>Pleomorphomonadaceae</taxon>
        <taxon>Pleomorphomonas</taxon>
    </lineage>
</organism>
<dbReference type="InterPro" id="IPR006944">
    <property type="entry name" value="Phage/GTA_portal"/>
</dbReference>
<dbReference type="EMBL" id="NQVN01000004">
    <property type="protein sequence ID" value="PIO99664.1"/>
    <property type="molecule type" value="Genomic_DNA"/>
</dbReference>
<accession>A0A2G9WYB8</accession>
<dbReference type="AlphaFoldDB" id="A0A2G9WYB8"/>
<reference evidence="2 3" key="1">
    <citation type="submission" date="2017-08" db="EMBL/GenBank/DDBJ databases">
        <title>Pleomorphomonas carboxidotrophicus sp. nov., a new mesophilic hydrogenogenic carboxidotroph.</title>
        <authorList>
            <person name="Esquivel-Elizondo S."/>
            <person name="Krajmalnik-Brown R."/>
            <person name="Maldonado J."/>
        </authorList>
    </citation>
    <scope>NUCLEOTIDE SEQUENCE [LARGE SCALE GENOMIC DNA]</scope>
    <source>
        <strain evidence="2 3">SVCO-16</strain>
    </source>
</reference>
<keyword evidence="3" id="KW-1185">Reference proteome</keyword>
<evidence type="ECO:0000313" key="3">
    <source>
        <dbReference type="Proteomes" id="UP000231070"/>
    </source>
</evidence>
<dbReference type="InterPro" id="IPR006427">
    <property type="entry name" value="Portal_HK97"/>
</dbReference>
<feature type="region of interest" description="Disordered" evidence="1">
    <location>
        <begin position="376"/>
        <end position="397"/>
    </location>
</feature>
<protein>
    <submittedName>
        <fullName evidence="2">Phage portal protein</fullName>
    </submittedName>
</protein>
<dbReference type="Gene3D" id="3.40.140.120">
    <property type="match status" value="1"/>
</dbReference>
<gene>
    <name evidence="2" type="ORF">CJ014_10190</name>
</gene>
<dbReference type="Gene3D" id="3.30.1120.70">
    <property type="match status" value="1"/>
</dbReference>
<evidence type="ECO:0000256" key="1">
    <source>
        <dbReference type="SAM" id="MobiDB-lite"/>
    </source>
</evidence>
<comment type="caution">
    <text evidence="2">The sequence shown here is derived from an EMBL/GenBank/DDBJ whole genome shotgun (WGS) entry which is preliminary data.</text>
</comment>
<dbReference type="OrthoDB" id="7592047at2"/>
<proteinExistence type="predicted"/>
<dbReference type="Pfam" id="PF04860">
    <property type="entry name" value="Phage_portal"/>
    <property type="match status" value="1"/>
</dbReference>
<dbReference type="NCBIfam" id="TIGR01537">
    <property type="entry name" value="portal_HK97"/>
    <property type="match status" value="1"/>
</dbReference>
<name>A0A2G9WYB8_9HYPH</name>
<dbReference type="Proteomes" id="UP000231070">
    <property type="component" value="Unassembled WGS sequence"/>
</dbReference>
<evidence type="ECO:0000313" key="2">
    <source>
        <dbReference type="EMBL" id="PIO99664.1"/>
    </source>
</evidence>
<dbReference type="RefSeq" id="WP_100080363.1">
    <property type="nucleotide sequence ID" value="NZ_NQVN01000004.1"/>
</dbReference>
<dbReference type="Gene3D" id="1.20.1270.210">
    <property type="match status" value="1"/>
</dbReference>